<gene>
    <name evidence="1" type="ORF">ABIG07_006996</name>
</gene>
<reference evidence="1 2" key="1">
    <citation type="submission" date="2024-07" db="EMBL/GenBank/DDBJ databases">
        <title>Genomic Encyclopedia of Type Strains, Phase V (KMG-V): Genome sequencing to study the core and pangenomes of soil and plant-associated prokaryotes.</title>
        <authorList>
            <person name="Whitman W."/>
        </authorList>
    </citation>
    <scope>NUCLEOTIDE SEQUENCE [LARGE SCALE GENOMIC DNA]</scope>
    <source>
        <strain evidence="1 2">USDA 152</strain>
    </source>
</reference>
<name>A0ABV4G2G1_9BRAD</name>
<evidence type="ECO:0000313" key="1">
    <source>
        <dbReference type="EMBL" id="MEY9458048.1"/>
    </source>
</evidence>
<accession>A0ABV4G2G1</accession>
<organism evidence="1 2">
    <name type="scientific">Bradyrhizobium ottawaense</name>
    <dbReference type="NCBI Taxonomy" id="931866"/>
    <lineage>
        <taxon>Bacteria</taxon>
        <taxon>Pseudomonadati</taxon>
        <taxon>Pseudomonadota</taxon>
        <taxon>Alphaproteobacteria</taxon>
        <taxon>Hyphomicrobiales</taxon>
        <taxon>Nitrobacteraceae</taxon>
        <taxon>Bradyrhizobium</taxon>
    </lineage>
</organism>
<dbReference type="EMBL" id="JBGBZJ010000003">
    <property type="protein sequence ID" value="MEY9458048.1"/>
    <property type="molecule type" value="Genomic_DNA"/>
</dbReference>
<sequence length="252" mass="27916">MTAVNIVISPKRQAVHVVTDAASYDRNGVLAGFVPKFYTVPGWPGGIAIRGMTIATPVLGYELTNAFATFDDLIECIEVALPSIVNRWNLNNHIEMLLVGFSEARGGPEAYVIETTDQTPIGVPEGTKGQYLPEPFALQRLPNIIAGPVVPGEVIMDAWFEGLSEDDEPADLKNKLRKVIEMQRHALFDDRIHWIGGYAQHTTITREGISQCLLQDWRTEDQIGQVIKPVPIDWPRWNVAHGFPPGRRLAVG</sequence>
<proteinExistence type="predicted"/>
<keyword evidence="2" id="KW-1185">Reference proteome</keyword>
<evidence type="ECO:0000313" key="2">
    <source>
        <dbReference type="Proteomes" id="UP001565369"/>
    </source>
</evidence>
<dbReference type="Proteomes" id="UP001565369">
    <property type="component" value="Unassembled WGS sequence"/>
</dbReference>
<dbReference type="RefSeq" id="WP_370092297.1">
    <property type="nucleotide sequence ID" value="NZ_JBGBZG010000002.1"/>
</dbReference>
<comment type="caution">
    <text evidence="1">The sequence shown here is derived from an EMBL/GenBank/DDBJ whole genome shotgun (WGS) entry which is preliminary data.</text>
</comment>
<protein>
    <submittedName>
        <fullName evidence="1">Uncharacterized protein</fullName>
    </submittedName>
</protein>